<keyword evidence="4" id="KW-0949">S-adenosyl-L-methionine</keyword>
<comment type="similarity">
    <text evidence="1">Belongs to the CFA/CMAS family.</text>
</comment>
<keyword evidence="7" id="KW-1185">Reference proteome</keyword>
<dbReference type="InterPro" id="IPR050723">
    <property type="entry name" value="CFA/CMAS"/>
</dbReference>
<dbReference type="Proteomes" id="UP000542210">
    <property type="component" value="Unassembled WGS sequence"/>
</dbReference>
<dbReference type="CDD" id="cd02440">
    <property type="entry name" value="AdoMet_MTases"/>
    <property type="match status" value="1"/>
</dbReference>
<keyword evidence="2 6" id="KW-0489">Methyltransferase</keyword>
<reference evidence="6 7" key="1">
    <citation type="submission" date="2020-08" db="EMBL/GenBank/DDBJ databases">
        <title>Sequencing the genomes of 1000 actinobacteria strains.</title>
        <authorList>
            <person name="Klenk H.-P."/>
        </authorList>
    </citation>
    <scope>NUCLEOTIDE SEQUENCE [LARGE SCALE GENOMIC DNA]</scope>
    <source>
        <strain evidence="6 7">DSM 45784</strain>
    </source>
</reference>
<name>A0A7W7GAK0_9ACTN</name>
<evidence type="ECO:0000256" key="3">
    <source>
        <dbReference type="ARBA" id="ARBA00022679"/>
    </source>
</evidence>
<sequence length="304" mass="33369">MPGKGGAAIKDDGHYALDVVGAHYGLSGGGLHIYFTGDLLHPPMAADARVWADGRLWRQGAADHVMTIADLAGLREGERVLDVGCGLGGPARLLARACGVTVTSVTNSHAHAVTAHSLNQREPDWHDRITVVLADGQEHLPCDSFDVALSINMLYQVRDHRALFTRVFEALAPGGRFVVDDWMLTSQVTEADLSALTAHFTYPHFARVPTIEDDLLAAGFPPAEKMIDFGHVARGPMAEHFERQVRDHFAPRIITDWPGDPVNRPGIPAYGALMVEEFVAAVNLTIELYRNRHMTYRRLMVRKG</sequence>
<keyword evidence="5" id="KW-0443">Lipid metabolism</keyword>
<evidence type="ECO:0000256" key="2">
    <source>
        <dbReference type="ARBA" id="ARBA00022603"/>
    </source>
</evidence>
<dbReference type="GO" id="GO:0006629">
    <property type="term" value="P:lipid metabolic process"/>
    <property type="evidence" value="ECO:0007669"/>
    <property type="project" value="UniProtKB-KW"/>
</dbReference>
<evidence type="ECO:0000256" key="5">
    <source>
        <dbReference type="ARBA" id="ARBA00023098"/>
    </source>
</evidence>
<proteinExistence type="inferred from homology"/>
<evidence type="ECO:0000256" key="1">
    <source>
        <dbReference type="ARBA" id="ARBA00010815"/>
    </source>
</evidence>
<comment type="caution">
    <text evidence="6">The sequence shown here is derived from an EMBL/GenBank/DDBJ whole genome shotgun (WGS) entry which is preliminary data.</text>
</comment>
<dbReference type="SUPFAM" id="SSF53335">
    <property type="entry name" value="S-adenosyl-L-methionine-dependent methyltransferases"/>
    <property type="match status" value="1"/>
</dbReference>
<protein>
    <submittedName>
        <fullName evidence="6">SAM-dependent methyltransferase</fullName>
    </submittedName>
</protein>
<dbReference type="GO" id="GO:0008168">
    <property type="term" value="F:methyltransferase activity"/>
    <property type="evidence" value="ECO:0007669"/>
    <property type="project" value="UniProtKB-KW"/>
</dbReference>
<dbReference type="RefSeq" id="WP_184880628.1">
    <property type="nucleotide sequence ID" value="NZ_BOOV01000016.1"/>
</dbReference>
<evidence type="ECO:0000313" key="7">
    <source>
        <dbReference type="Proteomes" id="UP000542210"/>
    </source>
</evidence>
<dbReference type="PANTHER" id="PTHR43667:SF1">
    <property type="entry name" value="CYCLOPROPANE-FATTY-ACYL-PHOSPHOLIPID SYNTHASE"/>
    <property type="match status" value="1"/>
</dbReference>
<dbReference type="AlphaFoldDB" id="A0A7W7GAK0"/>
<organism evidence="6 7">
    <name type="scientific">Sphaerisporangium siamense</name>
    <dbReference type="NCBI Taxonomy" id="795645"/>
    <lineage>
        <taxon>Bacteria</taxon>
        <taxon>Bacillati</taxon>
        <taxon>Actinomycetota</taxon>
        <taxon>Actinomycetes</taxon>
        <taxon>Streptosporangiales</taxon>
        <taxon>Streptosporangiaceae</taxon>
        <taxon>Sphaerisporangium</taxon>
    </lineage>
</organism>
<dbReference type="InterPro" id="IPR029063">
    <property type="entry name" value="SAM-dependent_MTases_sf"/>
</dbReference>
<dbReference type="GO" id="GO:0032259">
    <property type="term" value="P:methylation"/>
    <property type="evidence" value="ECO:0007669"/>
    <property type="project" value="UniProtKB-KW"/>
</dbReference>
<dbReference type="Pfam" id="PF13489">
    <property type="entry name" value="Methyltransf_23"/>
    <property type="match status" value="1"/>
</dbReference>
<gene>
    <name evidence="6" type="ORF">BJ982_003058</name>
</gene>
<dbReference type="Gene3D" id="3.40.50.150">
    <property type="entry name" value="Vaccinia Virus protein VP39"/>
    <property type="match status" value="1"/>
</dbReference>
<dbReference type="PANTHER" id="PTHR43667">
    <property type="entry name" value="CYCLOPROPANE-FATTY-ACYL-PHOSPHOLIPID SYNTHASE"/>
    <property type="match status" value="1"/>
</dbReference>
<accession>A0A7W7GAK0</accession>
<keyword evidence="3 6" id="KW-0808">Transferase</keyword>
<dbReference type="EMBL" id="JACHND010000001">
    <property type="protein sequence ID" value="MBB4701514.1"/>
    <property type="molecule type" value="Genomic_DNA"/>
</dbReference>
<evidence type="ECO:0000313" key="6">
    <source>
        <dbReference type="EMBL" id="MBB4701514.1"/>
    </source>
</evidence>
<evidence type="ECO:0000256" key="4">
    <source>
        <dbReference type="ARBA" id="ARBA00022691"/>
    </source>
</evidence>